<keyword evidence="2" id="KW-1185">Reference proteome</keyword>
<evidence type="ECO:0000313" key="2">
    <source>
        <dbReference type="Proteomes" id="UP001220256"/>
    </source>
</evidence>
<gene>
    <name evidence="1" type="ORF">N7505_011497</name>
</gene>
<evidence type="ECO:0000313" key="1">
    <source>
        <dbReference type="EMBL" id="KAJ5256346.1"/>
    </source>
</evidence>
<name>A0ABQ8W9H2_PENCH</name>
<organism evidence="1 2">
    <name type="scientific">Penicillium chrysogenum</name>
    <name type="common">Penicillium notatum</name>
    <dbReference type="NCBI Taxonomy" id="5076"/>
    <lineage>
        <taxon>Eukaryota</taxon>
        <taxon>Fungi</taxon>
        <taxon>Dikarya</taxon>
        <taxon>Ascomycota</taxon>
        <taxon>Pezizomycotina</taxon>
        <taxon>Eurotiomycetes</taxon>
        <taxon>Eurotiomycetidae</taxon>
        <taxon>Eurotiales</taxon>
        <taxon>Aspergillaceae</taxon>
        <taxon>Penicillium</taxon>
        <taxon>Penicillium chrysogenum species complex</taxon>
    </lineage>
</organism>
<proteinExistence type="predicted"/>
<dbReference type="EMBL" id="JAPVEB010000010">
    <property type="protein sequence ID" value="KAJ5256346.1"/>
    <property type="molecule type" value="Genomic_DNA"/>
</dbReference>
<accession>A0ABQ8W9H2</accession>
<comment type="caution">
    <text evidence="1">The sequence shown here is derived from an EMBL/GenBank/DDBJ whole genome shotgun (WGS) entry which is preliminary data.</text>
</comment>
<sequence length="95" mass="10217">MMMFPYTCVKYNVSADEAEHDILAPVGITCHGHADSATNYVVDKRSDADATTDYVGGKCSDADSVTNLGTTSLTKGVNSAREDLRILKQVLGLYL</sequence>
<protein>
    <submittedName>
        <fullName evidence="1">Uncharacterized protein</fullName>
    </submittedName>
</protein>
<dbReference type="Proteomes" id="UP001220256">
    <property type="component" value="Unassembled WGS sequence"/>
</dbReference>
<reference evidence="1 2" key="1">
    <citation type="journal article" date="2023" name="IMA Fungus">
        <title>Comparative genomic study of the Penicillium genus elucidates a diverse pangenome and 15 lateral gene transfer events.</title>
        <authorList>
            <person name="Petersen C."/>
            <person name="Sorensen T."/>
            <person name="Nielsen M.R."/>
            <person name="Sondergaard T.E."/>
            <person name="Sorensen J.L."/>
            <person name="Fitzpatrick D.A."/>
            <person name="Frisvad J.C."/>
            <person name="Nielsen K.L."/>
        </authorList>
    </citation>
    <scope>NUCLEOTIDE SEQUENCE [LARGE SCALE GENOMIC DNA]</scope>
    <source>
        <strain evidence="1 2">IBT 3361</strain>
    </source>
</reference>